<dbReference type="InterPro" id="IPR013762">
    <property type="entry name" value="Integrase-like_cat_sf"/>
</dbReference>
<comment type="caution">
    <text evidence="8">The sequence shown here is derived from an EMBL/GenBank/DDBJ whole genome shotgun (WGS) entry which is preliminary data.</text>
</comment>
<dbReference type="EMBL" id="JAPQYE010000003">
    <property type="protein sequence ID" value="MCZ0727951.1"/>
    <property type="molecule type" value="Genomic_DNA"/>
</dbReference>
<dbReference type="PROSITE" id="PS51898">
    <property type="entry name" value="TYR_RECOMBINASE"/>
    <property type="match status" value="1"/>
</dbReference>
<gene>
    <name evidence="8" type="ORF">OY187_07830</name>
</gene>
<reference evidence="8" key="1">
    <citation type="submission" date="2022-12" db="EMBL/GenBank/DDBJ databases">
        <title>Whole genome sequence of Mycolicibacterium iranicum strain SBH312.</title>
        <authorList>
            <person name="Jani J."/>
            <person name="Arifin Mustapha Z."/>
            <person name="Ahmed K."/>
            <person name="Kai Ling C."/>
        </authorList>
    </citation>
    <scope>NUCLEOTIDE SEQUENCE</scope>
    <source>
        <strain evidence="8">SBH312</strain>
    </source>
</reference>
<dbReference type="Proteomes" id="UP001084650">
    <property type="component" value="Unassembled WGS sequence"/>
</dbReference>
<evidence type="ECO:0000256" key="2">
    <source>
        <dbReference type="ARBA" id="ARBA00023125"/>
    </source>
</evidence>
<name>A0ABT4HCN9_MYCIR</name>
<evidence type="ECO:0000256" key="3">
    <source>
        <dbReference type="ARBA" id="ARBA00023172"/>
    </source>
</evidence>
<feature type="domain" description="Tyr recombinase" evidence="6">
    <location>
        <begin position="176"/>
        <end position="367"/>
    </location>
</feature>
<protein>
    <submittedName>
        <fullName evidence="8">Tyrosine-type recombinase/integrase</fullName>
    </submittedName>
</protein>
<evidence type="ECO:0000256" key="5">
    <source>
        <dbReference type="SAM" id="MobiDB-lite"/>
    </source>
</evidence>
<sequence length="385" mass="42557">MTQRRNRRSGVEDRWRKADGTPSTNDGKGNRWRARYVDEQSREHARGFARKVDAQRWLDEVTASVVTGQYVDPKAGQVTFRDYAERWRQMQVQRPSSRAHIETVLRRHAYPTLGDRALSSILPSDIQAWVKSLDLAPATIGVVHGVVSTIMKAAIRDRRIVANPCDGSKLPKVQRAQIVPLTTDQVNAVRDALPAELQALVTLAAGTGMRQGECFGLTVDRVRFLERTLTVDRQLVTMAGKPPEFGPPKTNASHRTIPLPQVVVDALAAHLAAFPAEPDGLVFSLAGKPITRQTFGHKWRPAVAEAKLPTGTGFHALRHYYASLLIRHGESVKTVQARLGHASAVETLDTYSHLWPDSDDRTRDAIDSVLGATADALRTETAPTR</sequence>
<accession>A0ABT4HCN9</accession>
<dbReference type="Gene3D" id="1.10.443.10">
    <property type="entry name" value="Intergrase catalytic core"/>
    <property type="match status" value="1"/>
</dbReference>
<feature type="domain" description="Core-binding (CB)" evidence="7">
    <location>
        <begin position="78"/>
        <end position="155"/>
    </location>
</feature>
<dbReference type="PROSITE" id="PS51900">
    <property type="entry name" value="CB"/>
    <property type="match status" value="1"/>
</dbReference>
<dbReference type="CDD" id="cd01189">
    <property type="entry name" value="INT_ICEBs1_C_like"/>
    <property type="match status" value="1"/>
</dbReference>
<evidence type="ECO:0000259" key="6">
    <source>
        <dbReference type="PROSITE" id="PS51898"/>
    </source>
</evidence>
<evidence type="ECO:0000313" key="9">
    <source>
        <dbReference type="Proteomes" id="UP001084650"/>
    </source>
</evidence>
<feature type="region of interest" description="Disordered" evidence="5">
    <location>
        <begin position="1"/>
        <end position="30"/>
    </location>
</feature>
<dbReference type="RefSeq" id="WP_268785755.1">
    <property type="nucleotide sequence ID" value="NZ_JAPQYE010000003.1"/>
</dbReference>
<dbReference type="Pfam" id="PF00589">
    <property type="entry name" value="Phage_integrase"/>
    <property type="match status" value="1"/>
</dbReference>
<dbReference type="InterPro" id="IPR010998">
    <property type="entry name" value="Integrase_recombinase_N"/>
</dbReference>
<keyword evidence="2 4" id="KW-0238">DNA-binding</keyword>
<dbReference type="PANTHER" id="PTHR30349">
    <property type="entry name" value="PHAGE INTEGRASE-RELATED"/>
    <property type="match status" value="1"/>
</dbReference>
<evidence type="ECO:0000313" key="8">
    <source>
        <dbReference type="EMBL" id="MCZ0727951.1"/>
    </source>
</evidence>
<evidence type="ECO:0000256" key="1">
    <source>
        <dbReference type="ARBA" id="ARBA00008857"/>
    </source>
</evidence>
<dbReference type="InterPro" id="IPR002104">
    <property type="entry name" value="Integrase_catalytic"/>
</dbReference>
<evidence type="ECO:0000256" key="4">
    <source>
        <dbReference type="PROSITE-ProRule" id="PRU01248"/>
    </source>
</evidence>
<dbReference type="Pfam" id="PF22022">
    <property type="entry name" value="Phage_int_M"/>
    <property type="match status" value="1"/>
</dbReference>
<evidence type="ECO:0000259" key="7">
    <source>
        <dbReference type="PROSITE" id="PS51900"/>
    </source>
</evidence>
<dbReference type="InterPro" id="IPR050090">
    <property type="entry name" value="Tyrosine_recombinase_XerCD"/>
</dbReference>
<dbReference type="Gene3D" id="1.10.150.130">
    <property type="match status" value="1"/>
</dbReference>
<organism evidence="8 9">
    <name type="scientific">Mycolicibacterium iranicum</name>
    <name type="common">Mycobacterium iranicum</name>
    <dbReference type="NCBI Taxonomy" id="912594"/>
    <lineage>
        <taxon>Bacteria</taxon>
        <taxon>Bacillati</taxon>
        <taxon>Actinomycetota</taxon>
        <taxon>Actinomycetes</taxon>
        <taxon>Mycobacteriales</taxon>
        <taxon>Mycobacteriaceae</taxon>
        <taxon>Mycolicibacterium</taxon>
    </lineage>
</organism>
<proteinExistence type="inferred from homology"/>
<dbReference type="InterPro" id="IPR044068">
    <property type="entry name" value="CB"/>
</dbReference>
<feature type="compositionally biased region" description="Basic and acidic residues" evidence="5">
    <location>
        <begin position="9"/>
        <end position="19"/>
    </location>
</feature>
<dbReference type="PANTHER" id="PTHR30349:SF64">
    <property type="entry name" value="PROPHAGE INTEGRASE INTD-RELATED"/>
    <property type="match status" value="1"/>
</dbReference>
<dbReference type="InterPro" id="IPR011010">
    <property type="entry name" value="DNA_brk_join_enz"/>
</dbReference>
<dbReference type="SUPFAM" id="SSF56349">
    <property type="entry name" value="DNA breaking-rejoining enzymes"/>
    <property type="match status" value="1"/>
</dbReference>
<comment type="similarity">
    <text evidence="1">Belongs to the 'phage' integrase family.</text>
</comment>
<keyword evidence="3" id="KW-0233">DNA recombination</keyword>
<dbReference type="InterPro" id="IPR053876">
    <property type="entry name" value="Phage_int_M"/>
</dbReference>
<keyword evidence="9" id="KW-1185">Reference proteome</keyword>